<evidence type="ECO:0000313" key="1">
    <source>
        <dbReference type="EMBL" id="BDE94914.1"/>
    </source>
</evidence>
<protein>
    <submittedName>
        <fullName evidence="1">Uncharacterized protein</fullName>
    </submittedName>
</protein>
<dbReference type="EMBL" id="AP025564">
    <property type="protein sequence ID" value="BDE94914.1"/>
    <property type="molecule type" value="Genomic_DNA"/>
</dbReference>
<name>A0ABM7WFC0_9ACTN</name>
<sequence length="152" mass="17769">MEDFKELASRLAQRFVDEGFIVHRYDAYSSKSVYLKLDYGACCSIRISDHPGYKHLKYRYNIGSNIEQIKHDESGEYPRHYYPTSKSEKMIGRILHDRDYRIKKYGEDGYRKIVLRNKMKAARARTGFFSHCKLVGGAVDADKPQAQRVHGR</sequence>
<organism evidence="1 2">
    <name type="scientific">Raoultibacter timonensis</name>
    <dbReference type="NCBI Taxonomy" id="1907662"/>
    <lineage>
        <taxon>Bacteria</taxon>
        <taxon>Bacillati</taxon>
        <taxon>Actinomycetota</taxon>
        <taxon>Coriobacteriia</taxon>
        <taxon>Eggerthellales</taxon>
        <taxon>Eggerthellaceae</taxon>
        <taxon>Raoultibacter</taxon>
    </lineage>
</organism>
<dbReference type="RefSeq" id="WP_244411437.1">
    <property type="nucleotide sequence ID" value="NZ_AP025564.1"/>
</dbReference>
<accession>A0ABM7WFC0</accession>
<keyword evidence="2" id="KW-1185">Reference proteome</keyword>
<proteinExistence type="predicted"/>
<reference evidence="1 2" key="1">
    <citation type="submission" date="2022-01" db="EMBL/GenBank/DDBJ databases">
        <title>Novel bile acid biosynthetic pathways are enriched in the microbiome of centenarians.</title>
        <authorList>
            <person name="Sato Y."/>
            <person name="Atarashi K."/>
            <person name="Plichta R.D."/>
            <person name="Arai Y."/>
            <person name="Sasajima S."/>
            <person name="Kearney M.S."/>
            <person name="Suda W."/>
            <person name="Takeshita K."/>
            <person name="Sasaki T."/>
            <person name="Okamoto S."/>
            <person name="Skelly N.A."/>
            <person name="Okamura Y."/>
            <person name="Vlamakis H."/>
            <person name="Li Y."/>
            <person name="Tanoue T."/>
            <person name="Takei H."/>
            <person name="Nittono H."/>
            <person name="Narushima S."/>
            <person name="Irie J."/>
            <person name="Itoh H."/>
            <person name="Moriya K."/>
            <person name="Sugiura Y."/>
            <person name="Suematsu M."/>
            <person name="Moritoki N."/>
            <person name="Shibata S."/>
            <person name="Littman R.D."/>
            <person name="Fischbach A.M."/>
            <person name="Uwamino Y."/>
            <person name="Inoue T."/>
            <person name="Honda A."/>
            <person name="Hattori M."/>
            <person name="Murai T."/>
            <person name="Xavier J.R."/>
            <person name="Hirose N."/>
            <person name="Honda K."/>
        </authorList>
    </citation>
    <scope>NUCLEOTIDE SEQUENCE [LARGE SCALE GENOMIC DNA]</scope>
    <source>
        <strain evidence="1 2">CE91-St30</strain>
    </source>
</reference>
<dbReference type="Proteomes" id="UP001320544">
    <property type="component" value="Chromosome"/>
</dbReference>
<gene>
    <name evidence="1" type="ORF">CE91St30_02470</name>
</gene>
<evidence type="ECO:0000313" key="2">
    <source>
        <dbReference type="Proteomes" id="UP001320544"/>
    </source>
</evidence>